<feature type="chain" id="PRO_5034943975" evidence="1">
    <location>
        <begin position="29"/>
        <end position="144"/>
    </location>
</feature>
<feature type="signal peptide" evidence="1">
    <location>
        <begin position="1"/>
        <end position="28"/>
    </location>
</feature>
<proteinExistence type="predicted"/>
<organism evidence="2">
    <name type="scientific">Cacopsylla melanoneura</name>
    <dbReference type="NCBI Taxonomy" id="428564"/>
    <lineage>
        <taxon>Eukaryota</taxon>
        <taxon>Metazoa</taxon>
        <taxon>Ecdysozoa</taxon>
        <taxon>Arthropoda</taxon>
        <taxon>Hexapoda</taxon>
        <taxon>Insecta</taxon>
        <taxon>Pterygota</taxon>
        <taxon>Neoptera</taxon>
        <taxon>Paraneoptera</taxon>
        <taxon>Hemiptera</taxon>
        <taxon>Sternorrhyncha</taxon>
        <taxon>Psylloidea</taxon>
        <taxon>Psyllidae</taxon>
        <taxon>Psyllinae</taxon>
        <taxon>Cacopsylla</taxon>
    </lineage>
</organism>
<dbReference type="EMBL" id="HBUF01100003">
    <property type="protein sequence ID" value="CAG6637837.1"/>
    <property type="molecule type" value="Transcribed_RNA"/>
</dbReference>
<evidence type="ECO:0000256" key="1">
    <source>
        <dbReference type="SAM" id="SignalP"/>
    </source>
</evidence>
<dbReference type="AlphaFoldDB" id="A0A8D8QUA3"/>
<reference evidence="2" key="1">
    <citation type="submission" date="2021-05" db="EMBL/GenBank/DDBJ databases">
        <authorList>
            <person name="Alioto T."/>
            <person name="Alioto T."/>
            <person name="Gomez Garrido J."/>
        </authorList>
    </citation>
    <scope>NUCLEOTIDE SEQUENCE</scope>
</reference>
<sequence>MFTRVSIQLLLVPTVFYLILIQCKLSDASVEDSGSIWWTDVDMAKDEWEGIKNLTGKNPCAEGMKYCMALATIVKNRLNADALRKTCEQDATVLYPNKSLIPEVCWIRQKKDVNVGVKRTVYEVQFWSESPTMSNMRYASPKWN</sequence>
<keyword evidence="1" id="KW-0732">Signal</keyword>
<protein>
    <submittedName>
        <fullName evidence="2">Uncharacterized protein</fullName>
    </submittedName>
</protein>
<accession>A0A8D8QUA3</accession>
<name>A0A8D8QUA3_9HEMI</name>
<evidence type="ECO:0000313" key="2">
    <source>
        <dbReference type="EMBL" id="CAG6637837.1"/>
    </source>
</evidence>